<comment type="caution">
    <text evidence="4">The sequence shown here is derived from an EMBL/GenBank/DDBJ whole genome shotgun (WGS) entry which is preliminary data.</text>
</comment>
<dbReference type="Pfam" id="PF13359">
    <property type="entry name" value="DDE_Tnp_4"/>
    <property type="match status" value="1"/>
</dbReference>
<evidence type="ECO:0000313" key="5">
    <source>
        <dbReference type="Proteomes" id="UP001159427"/>
    </source>
</evidence>
<feature type="domain" description="DDE Tnp4" evidence="3">
    <location>
        <begin position="111"/>
        <end position="245"/>
    </location>
</feature>
<evidence type="ECO:0000256" key="1">
    <source>
        <dbReference type="ARBA" id="ARBA00001968"/>
    </source>
</evidence>
<protein>
    <recommendedName>
        <fullName evidence="3">DDE Tnp4 domain-containing protein</fullName>
    </recommendedName>
</protein>
<proteinExistence type="predicted"/>
<dbReference type="Proteomes" id="UP001159427">
    <property type="component" value="Unassembled WGS sequence"/>
</dbReference>
<evidence type="ECO:0000259" key="3">
    <source>
        <dbReference type="Pfam" id="PF13359"/>
    </source>
</evidence>
<name>A0ABN8QW27_9CNID</name>
<keyword evidence="2" id="KW-0479">Metal-binding</keyword>
<evidence type="ECO:0000256" key="2">
    <source>
        <dbReference type="ARBA" id="ARBA00022723"/>
    </source>
</evidence>
<feature type="non-terminal residue" evidence="4">
    <location>
        <position position="1"/>
    </location>
</feature>
<feature type="non-terminal residue" evidence="4">
    <location>
        <position position="246"/>
    </location>
</feature>
<dbReference type="PANTHER" id="PTHR34615:SF1">
    <property type="entry name" value="PX DOMAIN-CONTAINING PROTEIN"/>
    <property type="match status" value="1"/>
</dbReference>
<dbReference type="InterPro" id="IPR027806">
    <property type="entry name" value="HARBI1_dom"/>
</dbReference>
<evidence type="ECO:0000313" key="4">
    <source>
        <dbReference type="EMBL" id="CAH3169902.1"/>
    </source>
</evidence>
<dbReference type="PANTHER" id="PTHR34615">
    <property type="entry name" value="PX DOMAIN-CONTAINING PROTEIN"/>
    <property type="match status" value="1"/>
</dbReference>
<reference evidence="4 5" key="1">
    <citation type="submission" date="2022-05" db="EMBL/GenBank/DDBJ databases">
        <authorList>
            <consortium name="Genoscope - CEA"/>
            <person name="William W."/>
        </authorList>
    </citation>
    <scope>NUCLEOTIDE SEQUENCE [LARGE SCALE GENOMIC DNA]</scope>
</reference>
<keyword evidence="5" id="KW-1185">Reference proteome</keyword>
<gene>
    <name evidence="4" type="ORF">PEVE_00007035</name>
</gene>
<dbReference type="EMBL" id="CALNXI010001466">
    <property type="protein sequence ID" value="CAH3169902.1"/>
    <property type="molecule type" value="Genomic_DNA"/>
</dbReference>
<accession>A0ABN8QW27</accession>
<comment type="cofactor">
    <cofactor evidence="1">
        <name>a divalent metal cation</name>
        <dbReference type="ChEBI" id="CHEBI:60240"/>
    </cofactor>
</comment>
<organism evidence="4 5">
    <name type="scientific">Porites evermanni</name>
    <dbReference type="NCBI Taxonomy" id="104178"/>
    <lineage>
        <taxon>Eukaryota</taxon>
        <taxon>Metazoa</taxon>
        <taxon>Cnidaria</taxon>
        <taxon>Anthozoa</taxon>
        <taxon>Hexacorallia</taxon>
        <taxon>Scleractinia</taxon>
        <taxon>Fungiina</taxon>
        <taxon>Poritidae</taxon>
        <taxon>Porites</taxon>
    </lineage>
</organism>
<sequence>KNDIPVLAEVLGLPETFRCSQRTVANKLEGLCMLLRRTAYPCRYSDLIPRFGRPVPELSMITNCVVDYLYDNHGHRLTQWNHQIMSPPLLQTYADAVSAQGAPLNNCFGFIDGTVRPICRPVELQEVVYNGHKRVHALKFQSLTVPSGLIANLFGPVEGRKHDAGMLRDSHMLDDLELHAYSPTGQVMCVYGDRAYPLRAHLQAPFRAGARALTPAMELYNKNMSKVRTSVEWIFGDVINSFKSLD</sequence>